<feature type="modified residue" description="N6-(pyridoxal phosphate)lysine" evidence="4">
    <location>
        <position position="177"/>
    </location>
</feature>
<gene>
    <name evidence="6" type="ORF">AVL55_05055</name>
</gene>
<dbReference type="GO" id="GO:0030170">
    <property type="term" value="F:pyridoxal phosphate binding"/>
    <property type="evidence" value="ECO:0007669"/>
    <property type="project" value="TreeGrafter"/>
</dbReference>
<evidence type="ECO:0000313" key="7">
    <source>
        <dbReference type="Proteomes" id="UP000063991"/>
    </source>
</evidence>
<name>A0A126PX34_ALTMA</name>
<reference evidence="6 7" key="1">
    <citation type="submission" date="2015-12" db="EMBL/GenBank/DDBJ databases">
        <authorList>
            <person name="Shamseldin A."/>
            <person name="Moawad H."/>
            <person name="Abd El-Rahim W.M."/>
            <person name="Sadowsky M.J."/>
        </authorList>
    </citation>
    <scope>NUCLEOTIDE SEQUENCE [LARGE SCALE GENOMIC DNA]</scope>
    <source>
        <strain evidence="6 7">D7</strain>
    </source>
</reference>
<dbReference type="PANTHER" id="PTHR30244">
    <property type="entry name" value="TRANSAMINASE"/>
    <property type="match status" value="1"/>
</dbReference>
<protein>
    <recommendedName>
        <fullName evidence="8">dTDP-4-amino-4,6-dideoxygalactose transaminase</fullName>
    </recommendedName>
</protein>
<proteinExistence type="inferred from homology"/>
<dbReference type="PIRSF" id="PIRSF000390">
    <property type="entry name" value="PLP_StrS"/>
    <property type="match status" value="1"/>
</dbReference>
<evidence type="ECO:0000256" key="5">
    <source>
        <dbReference type="RuleBase" id="RU004508"/>
    </source>
</evidence>
<evidence type="ECO:0000256" key="3">
    <source>
        <dbReference type="PIRSR" id="PIRSR000390-1"/>
    </source>
</evidence>
<evidence type="ECO:0000256" key="2">
    <source>
        <dbReference type="ARBA" id="ARBA00037999"/>
    </source>
</evidence>
<dbReference type="OrthoDB" id="9804264at2"/>
<sequence>MTAILHSKPWVGEAEQNAVVKQMTSGLIATGEVTEQFCSLLQRAVGTDYSPLPTVSGTAAIYLVVKALNLGSRDSVIVPSYVCDSVCEAISLAGTQVVLADIETPWKLSAENVRAVIDQTTKAILVPQLFGAIEDLSTFREFGCSLINDCAQSFDAAINNDGQDRGDFIILSFNATKCLTTGEGGSVIATNEMANAQLNKAYQKYKAVIGGVSDIASAIGIQQLERYEEAVVQRKSIATLYIKHLTPLGFKFPQTENRTGWFRVVAILPDSISYEALHKYAASHNVHIRKGVDALNHQRLGMEDSGFINSVEIFKQTVSLPAHASLTNDEILRVVQLIKHYVSSVKPK</sequence>
<dbReference type="InterPro" id="IPR015424">
    <property type="entry name" value="PyrdxlP-dep_Trfase"/>
</dbReference>
<keyword evidence="1 4" id="KW-0663">Pyridoxal phosphate</keyword>
<evidence type="ECO:0008006" key="8">
    <source>
        <dbReference type="Google" id="ProtNLM"/>
    </source>
</evidence>
<dbReference type="SUPFAM" id="SSF53383">
    <property type="entry name" value="PLP-dependent transferases"/>
    <property type="match status" value="1"/>
</dbReference>
<feature type="active site" description="Proton acceptor" evidence="3">
    <location>
        <position position="177"/>
    </location>
</feature>
<dbReference type="Pfam" id="PF01041">
    <property type="entry name" value="DegT_DnrJ_EryC1"/>
    <property type="match status" value="1"/>
</dbReference>
<dbReference type="Gene3D" id="3.90.1150.10">
    <property type="entry name" value="Aspartate Aminotransferase, domain 1"/>
    <property type="match status" value="1"/>
</dbReference>
<dbReference type="AlphaFoldDB" id="A0A126PX34"/>
<dbReference type="InterPro" id="IPR015421">
    <property type="entry name" value="PyrdxlP-dep_Trfase_major"/>
</dbReference>
<dbReference type="PANTHER" id="PTHR30244:SF34">
    <property type="entry name" value="DTDP-4-AMINO-4,6-DIDEOXYGALACTOSE TRANSAMINASE"/>
    <property type="match status" value="1"/>
</dbReference>
<dbReference type="EMBL" id="CP014323">
    <property type="protein sequence ID" value="AMJ97584.1"/>
    <property type="molecule type" value="Genomic_DNA"/>
</dbReference>
<dbReference type="GO" id="GO:0008483">
    <property type="term" value="F:transaminase activity"/>
    <property type="evidence" value="ECO:0007669"/>
    <property type="project" value="TreeGrafter"/>
</dbReference>
<dbReference type="InterPro" id="IPR000653">
    <property type="entry name" value="DegT/StrS_aminotransferase"/>
</dbReference>
<dbReference type="Proteomes" id="UP000063991">
    <property type="component" value="Chromosome"/>
</dbReference>
<evidence type="ECO:0000313" key="6">
    <source>
        <dbReference type="EMBL" id="AMJ97584.1"/>
    </source>
</evidence>
<dbReference type="InterPro" id="IPR015422">
    <property type="entry name" value="PyrdxlP-dep_Trfase_small"/>
</dbReference>
<dbReference type="GO" id="GO:0000271">
    <property type="term" value="P:polysaccharide biosynthetic process"/>
    <property type="evidence" value="ECO:0007669"/>
    <property type="project" value="TreeGrafter"/>
</dbReference>
<dbReference type="RefSeq" id="WP_061094463.1">
    <property type="nucleotide sequence ID" value="NZ_CP014323.1"/>
</dbReference>
<evidence type="ECO:0000256" key="4">
    <source>
        <dbReference type="PIRSR" id="PIRSR000390-2"/>
    </source>
</evidence>
<dbReference type="Gene3D" id="3.40.640.10">
    <property type="entry name" value="Type I PLP-dependent aspartate aminotransferase-like (Major domain)"/>
    <property type="match status" value="1"/>
</dbReference>
<accession>A0A126PX34</accession>
<comment type="similarity">
    <text evidence="2 5">Belongs to the DegT/DnrJ/EryC1 family.</text>
</comment>
<organism evidence="6 7">
    <name type="scientific">Alteromonas macleodii</name>
    <name type="common">Pseudoalteromonas macleodii</name>
    <dbReference type="NCBI Taxonomy" id="28108"/>
    <lineage>
        <taxon>Bacteria</taxon>
        <taxon>Pseudomonadati</taxon>
        <taxon>Pseudomonadota</taxon>
        <taxon>Gammaproteobacteria</taxon>
        <taxon>Alteromonadales</taxon>
        <taxon>Alteromonadaceae</taxon>
        <taxon>Alteromonas/Salinimonas group</taxon>
        <taxon>Alteromonas</taxon>
    </lineage>
</organism>
<evidence type="ECO:0000256" key="1">
    <source>
        <dbReference type="ARBA" id="ARBA00022898"/>
    </source>
</evidence>